<evidence type="ECO:0000256" key="3">
    <source>
        <dbReference type="ARBA" id="ARBA00023210"/>
    </source>
</evidence>
<keyword evidence="2 5" id="KW-0132">Cell division</keyword>
<keyword evidence="3 5" id="KW-0717">Septation</keyword>
<dbReference type="PANTHER" id="PTHR39455:SF1">
    <property type="entry name" value="CELL DIVISION PROTEIN ZAPD"/>
    <property type="match status" value="1"/>
</dbReference>
<comment type="subcellular location">
    <subcellularLocation>
        <location evidence="5">Cytoplasm</location>
    </subcellularLocation>
    <text evidence="5">Localizes to mid-cell in an FtsZ-dependent manner.</text>
</comment>
<dbReference type="InterPro" id="IPR009777">
    <property type="entry name" value="ZapD"/>
</dbReference>
<protein>
    <recommendedName>
        <fullName evidence="5">Cell division protein ZapD</fullName>
    </recommendedName>
    <alternativeName>
        <fullName evidence="5">Z ring-associated protein D</fullName>
    </alternativeName>
</protein>
<comment type="caution">
    <text evidence="6">The sequence shown here is derived from an EMBL/GenBank/DDBJ whole genome shotgun (WGS) entry which is preliminary data.</text>
</comment>
<dbReference type="Gene3D" id="2.60.440.10">
    <property type="entry name" value="YacF-like domains"/>
    <property type="match status" value="1"/>
</dbReference>
<dbReference type="PANTHER" id="PTHR39455">
    <property type="entry name" value="CELL DIVISION PROTEIN ZAPD"/>
    <property type="match status" value="1"/>
</dbReference>
<evidence type="ECO:0000256" key="1">
    <source>
        <dbReference type="ARBA" id="ARBA00022490"/>
    </source>
</evidence>
<comment type="subunit">
    <text evidence="5">Interacts with FtsZ.</text>
</comment>
<dbReference type="Pfam" id="PF07072">
    <property type="entry name" value="ZapD"/>
    <property type="match status" value="1"/>
</dbReference>
<dbReference type="GO" id="GO:0051301">
    <property type="term" value="P:cell division"/>
    <property type="evidence" value="ECO:0007669"/>
    <property type="project" value="UniProtKB-KW"/>
</dbReference>
<organism evidence="6 7">
    <name type="scientific">Limnobacter litoralis</name>
    <dbReference type="NCBI Taxonomy" id="481366"/>
    <lineage>
        <taxon>Bacteria</taxon>
        <taxon>Pseudomonadati</taxon>
        <taxon>Pseudomonadota</taxon>
        <taxon>Betaproteobacteria</taxon>
        <taxon>Burkholderiales</taxon>
        <taxon>Burkholderiaceae</taxon>
        <taxon>Limnobacter</taxon>
    </lineage>
</organism>
<dbReference type="NCBIfam" id="NF003656">
    <property type="entry name" value="PRK05287.1-4"/>
    <property type="match status" value="1"/>
</dbReference>
<proteinExistence type="inferred from homology"/>
<evidence type="ECO:0000313" key="6">
    <source>
        <dbReference type="EMBL" id="GLR26084.1"/>
    </source>
</evidence>
<comment type="function">
    <text evidence="5">Cell division factor that enhances FtsZ-ring assembly. Directly interacts with FtsZ and promotes bundling of FtsZ protofilaments, with a reduction in FtsZ GTPase activity.</text>
</comment>
<evidence type="ECO:0000313" key="7">
    <source>
        <dbReference type="Proteomes" id="UP001156664"/>
    </source>
</evidence>
<dbReference type="SUPFAM" id="SSF160950">
    <property type="entry name" value="YacF-like"/>
    <property type="match status" value="1"/>
</dbReference>
<reference evidence="7" key="1">
    <citation type="journal article" date="2019" name="Int. J. Syst. Evol. Microbiol.">
        <title>The Global Catalogue of Microorganisms (GCM) 10K type strain sequencing project: providing services to taxonomists for standard genome sequencing and annotation.</title>
        <authorList>
            <consortium name="The Broad Institute Genomics Platform"/>
            <consortium name="The Broad Institute Genome Sequencing Center for Infectious Disease"/>
            <person name="Wu L."/>
            <person name="Ma J."/>
        </authorList>
    </citation>
    <scope>NUCLEOTIDE SEQUENCE [LARGE SCALE GENOMIC DNA]</scope>
    <source>
        <strain evidence="7">NBRC 105857</strain>
    </source>
</reference>
<sequence>MPDDQMLETEVVQYTTYEFPLNERIRTLLRLEDLFHKFDFFLVQDHRLDHHSALLTLFEIIEVGSRADLKSDLLQELERQGQQLSQFREHPGVDRDVLEETLRSIDKVSYNLAQCSGRLGHHLRDNEFLMIIRSRCSIPGGVCEFDLPSYHRWQSQAAPVRRADIEKWFEPMRPLAKAIDLVLKILRHSGELLTTLAEKGSFTQQTSGKTFQMLRVDIPAHLPVVPEFSANKYMIWIRFNMPNEQGVGKNNPVEENFEFKMRLCNL</sequence>
<keyword evidence="4 5" id="KW-0131">Cell cycle</keyword>
<gene>
    <name evidence="5 6" type="primary">zapD</name>
    <name evidence="6" type="ORF">GCM10007875_11720</name>
</gene>
<dbReference type="HAMAP" id="MF_01092">
    <property type="entry name" value="ZapD"/>
    <property type="match status" value="1"/>
</dbReference>
<accession>A0ABQ5YPR0</accession>
<dbReference type="EMBL" id="BSOJ01000012">
    <property type="protein sequence ID" value="GLR26084.1"/>
    <property type="molecule type" value="Genomic_DNA"/>
</dbReference>
<dbReference type="Proteomes" id="UP001156664">
    <property type="component" value="Unassembled WGS sequence"/>
</dbReference>
<keyword evidence="1 5" id="KW-0963">Cytoplasm</keyword>
<keyword evidence="7" id="KW-1185">Reference proteome</keyword>
<name>A0ABQ5YPR0_9BURK</name>
<comment type="similarity">
    <text evidence="5">Belongs to the ZapD family.</text>
</comment>
<evidence type="ECO:0000256" key="2">
    <source>
        <dbReference type="ARBA" id="ARBA00022618"/>
    </source>
</evidence>
<dbReference type="Gene3D" id="1.10.3900.10">
    <property type="entry name" value="YacF-like"/>
    <property type="match status" value="1"/>
</dbReference>
<evidence type="ECO:0000256" key="4">
    <source>
        <dbReference type="ARBA" id="ARBA00023306"/>
    </source>
</evidence>
<evidence type="ECO:0000256" key="5">
    <source>
        <dbReference type="HAMAP-Rule" id="MF_01092"/>
    </source>
</evidence>
<dbReference type="InterPro" id="IPR036268">
    <property type="entry name" value="ZapD_sf"/>
</dbReference>
<dbReference type="InterPro" id="IPR027462">
    <property type="entry name" value="ZapD_C"/>
</dbReference>